<dbReference type="HAMAP" id="MF_01369_A">
    <property type="entry name" value="Ribosomal_uL23_A"/>
    <property type="match status" value="1"/>
</dbReference>
<dbReference type="SUPFAM" id="SSF52540">
    <property type="entry name" value="P-loop containing nucleoside triphosphate hydrolases"/>
    <property type="match status" value="1"/>
</dbReference>
<evidence type="ECO:0000256" key="10">
    <source>
        <dbReference type="ARBA" id="ARBA00023242"/>
    </source>
</evidence>
<name>A0A6A4T5A5_SCOMX</name>
<dbReference type="Pfam" id="PF03939">
    <property type="entry name" value="Ribosomal_L23eN"/>
    <property type="match status" value="1"/>
</dbReference>
<dbReference type="FunFam" id="3.40.50.300:FF:000906">
    <property type="entry name" value="Probable ATP-dependent RNA helicase DDX52"/>
    <property type="match status" value="1"/>
</dbReference>
<dbReference type="InterPro" id="IPR012678">
    <property type="entry name" value="Ribosomal_uL23/eL15/eS24_sf"/>
</dbReference>
<evidence type="ECO:0000259" key="19">
    <source>
        <dbReference type="PROSITE" id="PS51194"/>
    </source>
</evidence>
<feature type="domain" description="Helicase ATP-binding" evidence="18">
    <location>
        <begin position="170"/>
        <end position="348"/>
    </location>
</feature>
<keyword evidence="5" id="KW-0378">Hydrolase</keyword>
<feature type="compositionally biased region" description="Basic residues" evidence="17">
    <location>
        <begin position="101"/>
        <end position="112"/>
    </location>
</feature>
<dbReference type="SMART" id="SM00490">
    <property type="entry name" value="HELICc"/>
    <property type="match status" value="1"/>
</dbReference>
<evidence type="ECO:0000256" key="17">
    <source>
        <dbReference type="SAM" id="MobiDB-lite"/>
    </source>
</evidence>
<feature type="compositionally biased region" description="Acidic residues" evidence="17">
    <location>
        <begin position="64"/>
        <end position="81"/>
    </location>
</feature>
<dbReference type="PROSITE" id="PS51195">
    <property type="entry name" value="Q_MOTIF"/>
    <property type="match status" value="1"/>
</dbReference>
<dbReference type="AlphaFoldDB" id="A0A6A4T5A5"/>
<dbReference type="InterPro" id="IPR014014">
    <property type="entry name" value="RNA_helicase_DEAD_Q_motif"/>
</dbReference>
<dbReference type="InterPro" id="IPR012677">
    <property type="entry name" value="Nucleotide-bd_a/b_plait_sf"/>
</dbReference>
<dbReference type="InterPro" id="IPR014001">
    <property type="entry name" value="Helicase_ATP-bd"/>
</dbReference>
<organism evidence="21 22">
    <name type="scientific">Scophthalmus maximus</name>
    <name type="common">Turbot</name>
    <name type="synonym">Psetta maxima</name>
    <dbReference type="NCBI Taxonomy" id="52904"/>
    <lineage>
        <taxon>Eukaryota</taxon>
        <taxon>Metazoa</taxon>
        <taxon>Chordata</taxon>
        <taxon>Craniata</taxon>
        <taxon>Vertebrata</taxon>
        <taxon>Euteleostomi</taxon>
        <taxon>Actinopterygii</taxon>
        <taxon>Neopterygii</taxon>
        <taxon>Teleostei</taxon>
        <taxon>Neoteleostei</taxon>
        <taxon>Acanthomorphata</taxon>
        <taxon>Carangaria</taxon>
        <taxon>Pleuronectiformes</taxon>
        <taxon>Pleuronectoidei</taxon>
        <taxon>Scophthalmidae</taxon>
        <taxon>Scophthalmus</taxon>
    </lineage>
</organism>
<dbReference type="SUPFAM" id="SSF54189">
    <property type="entry name" value="Ribosomal proteins S24e, L23 and L15e"/>
    <property type="match status" value="1"/>
</dbReference>
<dbReference type="PROSITE" id="PS51194">
    <property type="entry name" value="HELICASE_CTER"/>
    <property type="match status" value="1"/>
</dbReference>
<keyword evidence="6" id="KW-0347">Helicase</keyword>
<evidence type="ECO:0000256" key="6">
    <source>
        <dbReference type="ARBA" id="ARBA00022806"/>
    </source>
</evidence>
<evidence type="ECO:0000256" key="4">
    <source>
        <dbReference type="ARBA" id="ARBA00022741"/>
    </source>
</evidence>
<keyword evidence="8" id="KW-0694">RNA-binding</keyword>
<evidence type="ECO:0000256" key="15">
    <source>
        <dbReference type="ARBA" id="ARBA00075556"/>
    </source>
</evidence>
<dbReference type="Gene3D" id="3.40.50.300">
    <property type="entry name" value="P-loop containing nucleotide triphosphate hydrolases"/>
    <property type="match status" value="2"/>
</dbReference>
<feature type="region of interest" description="Disordered" evidence="17">
    <location>
        <begin position="57"/>
        <end position="112"/>
    </location>
</feature>
<evidence type="ECO:0000313" key="21">
    <source>
        <dbReference type="EMBL" id="KAF0038364.1"/>
    </source>
</evidence>
<evidence type="ECO:0000259" key="20">
    <source>
        <dbReference type="PROSITE" id="PS51195"/>
    </source>
</evidence>
<dbReference type="InterPro" id="IPR001650">
    <property type="entry name" value="Helicase_C-like"/>
</dbReference>
<evidence type="ECO:0000256" key="16">
    <source>
        <dbReference type="PROSITE-ProRule" id="PRU00552"/>
    </source>
</evidence>
<dbReference type="GO" id="GO:0003723">
    <property type="term" value="F:RNA binding"/>
    <property type="evidence" value="ECO:0007669"/>
    <property type="project" value="UniProtKB-KW"/>
</dbReference>
<dbReference type="EC" id="3.6.4.13" evidence="3"/>
<dbReference type="CDD" id="cd18787">
    <property type="entry name" value="SF2_C_DEAD"/>
    <property type="match status" value="1"/>
</dbReference>
<dbReference type="GO" id="GO:0016787">
    <property type="term" value="F:hydrolase activity"/>
    <property type="evidence" value="ECO:0007669"/>
    <property type="project" value="UniProtKB-KW"/>
</dbReference>
<dbReference type="GO" id="GO:0003724">
    <property type="term" value="F:RNA helicase activity"/>
    <property type="evidence" value="ECO:0007669"/>
    <property type="project" value="UniProtKB-EC"/>
</dbReference>
<dbReference type="Proteomes" id="UP000438429">
    <property type="component" value="Unassembled WGS sequence"/>
</dbReference>
<protein>
    <recommendedName>
        <fullName evidence="13">Probable ATP-dependent RNA helicase DDX52</fullName>
        <ecNumber evidence="3">3.6.4.13</ecNumber>
    </recommendedName>
    <alternativeName>
        <fullName evidence="15">DEAD box protein 52</fullName>
    </alternativeName>
</protein>
<dbReference type="InterPro" id="IPR011545">
    <property type="entry name" value="DEAD/DEAH_box_helicase_dom"/>
</dbReference>
<evidence type="ECO:0000256" key="14">
    <source>
        <dbReference type="ARBA" id="ARBA00047984"/>
    </source>
</evidence>
<dbReference type="CDD" id="cd17957">
    <property type="entry name" value="DEADc_DDX52"/>
    <property type="match status" value="1"/>
</dbReference>
<keyword evidence="10" id="KW-0539">Nucleus</keyword>
<reference evidence="21 22" key="1">
    <citation type="submission" date="2019-06" db="EMBL/GenBank/DDBJ databases">
        <title>Draft genomes of female and male turbot (Scophthalmus maximus).</title>
        <authorList>
            <person name="Xu H."/>
            <person name="Xu X.-W."/>
            <person name="Shao C."/>
            <person name="Chen S."/>
        </authorList>
    </citation>
    <scope>NUCLEOTIDE SEQUENCE [LARGE SCALE GENOMIC DNA]</scope>
    <source>
        <strain evidence="21">Ysfricsl-2016a</strain>
        <tissue evidence="21">Blood</tissue>
    </source>
</reference>
<dbReference type="NCBIfam" id="NF011118">
    <property type="entry name" value="PRK14548.1"/>
    <property type="match status" value="1"/>
</dbReference>
<feature type="domain" description="DEAD-box RNA helicase Q" evidence="20">
    <location>
        <begin position="139"/>
        <end position="167"/>
    </location>
</feature>
<comment type="subcellular location">
    <subcellularLocation>
        <location evidence="1">Nucleus</location>
        <location evidence="1">Nucleolus</location>
    </subcellularLocation>
</comment>
<sequence>MDAFDLFRKLGAGAKFDLKRFGQDAARFKVVRSPGGEASSDALSAIDYFGTGAANGAQSRTTVLEDEEVEDGGGESEEGGESGESYEVVKRKREDEERGVRTKKKKKKMKRIQVNRVRSQHRINVHGCDVPDPVCTFEELQSEYRLHPRALQNLKDAGLNSPTPIQMQAIPLMMHGRELLACAPTGSGKTLAFCLPLLAHLQQPANLGFRAVIISPTRELANQTYRELLRLSEGMGFRVHIIDKASLAAKKYGPQSNKKYDILVSTPNRLVFLLKQDPPALDLSSVEWLVVDESDKLFEDGKSGFREQLATVFLSCSGSKVRRAFFSATCTPDVEQWCRLNLDNLVSVNIGHRNTAVETVEQELLFVGTENGKLVAMRDIIKKGFLPPMLVFVQSIERARELFHELVYEGINVDVIHADRTQQQRDNVVNSFRSGKIWVLICTALLARGIDFKGVNLVLNYDFPTSAVEYIHRIGRTGRAGHQGKAVTFFTENDKPLLRSIANVIKQAGCPVPDYMIGFKKIHSKAKRRLEKRPPKRSTICTTPHFLMKKKGKVQGQKVQKQAADGEDNGEAKTSEQGLKKRNKTPKEKGTEKHKKASQTTGPNSSGAKFKNNGAVSTSSYPDRRSCLNKFRLICRTVPAKTEAKSKALKAKKAVLKGVHSQRKKKIRTSPTFRRPKTLRLRRQPKYPRKSAPRRNKLDHYAIIKFPLTTESAMKKIEDNNTLVFIVDVKANKHQIKHAVKKLYDIDVAKVNTLIRPDGEKKAYVRLAPDYDALDVANKEPLMPDDAGTVLFTVHEQFVIRLFLHRLASSKRWLQRLVEE</sequence>
<evidence type="ECO:0000256" key="13">
    <source>
        <dbReference type="ARBA" id="ARBA00044533"/>
    </source>
</evidence>
<dbReference type="PROSITE" id="PS51192">
    <property type="entry name" value="HELICASE_ATP_BIND_1"/>
    <property type="match status" value="1"/>
</dbReference>
<dbReference type="InterPro" id="IPR005633">
    <property type="entry name" value="Ribosomal_uL23_N"/>
</dbReference>
<dbReference type="GO" id="GO:0006412">
    <property type="term" value="P:translation"/>
    <property type="evidence" value="ECO:0007669"/>
    <property type="project" value="InterPro"/>
</dbReference>
<dbReference type="Pfam" id="PF00276">
    <property type="entry name" value="Ribosomal_L23"/>
    <property type="match status" value="1"/>
</dbReference>
<comment type="similarity">
    <text evidence="12">Belongs to the DEAD box helicase family. DDX52/ROK1 subfamily.</text>
</comment>
<evidence type="ECO:0000256" key="8">
    <source>
        <dbReference type="ARBA" id="ARBA00022884"/>
    </source>
</evidence>
<feature type="short sequence motif" description="Q motif" evidence="16">
    <location>
        <begin position="139"/>
        <end position="167"/>
    </location>
</feature>
<dbReference type="GO" id="GO:0044391">
    <property type="term" value="C:ribosomal subunit"/>
    <property type="evidence" value="ECO:0007669"/>
    <property type="project" value="UniProtKB-ARBA"/>
</dbReference>
<keyword evidence="9" id="KW-0689">Ribosomal protein</keyword>
<evidence type="ECO:0000256" key="7">
    <source>
        <dbReference type="ARBA" id="ARBA00022840"/>
    </source>
</evidence>
<dbReference type="InterPro" id="IPR027417">
    <property type="entry name" value="P-loop_NTPase"/>
</dbReference>
<evidence type="ECO:0000256" key="3">
    <source>
        <dbReference type="ARBA" id="ARBA00012552"/>
    </source>
</evidence>
<comment type="caution">
    <text evidence="21">The sequence shown here is derived from an EMBL/GenBank/DDBJ whole genome shotgun (WGS) entry which is preliminary data.</text>
</comment>
<dbReference type="InterPro" id="IPR013025">
    <property type="entry name" value="Ribosomal_uL23-like"/>
</dbReference>
<keyword evidence="11" id="KW-0687">Ribonucleoprotein</keyword>
<dbReference type="PANTHER" id="PTHR47959:SF15">
    <property type="entry name" value="RNA HELICASE"/>
    <property type="match status" value="1"/>
</dbReference>
<feature type="domain" description="Helicase C-terminal" evidence="19">
    <location>
        <begin position="359"/>
        <end position="520"/>
    </location>
</feature>
<evidence type="ECO:0000256" key="5">
    <source>
        <dbReference type="ARBA" id="ARBA00022801"/>
    </source>
</evidence>
<feature type="region of interest" description="Disordered" evidence="17">
    <location>
        <begin position="654"/>
        <end position="674"/>
    </location>
</feature>
<feature type="compositionally biased region" description="Polar residues" evidence="17">
    <location>
        <begin position="598"/>
        <end position="607"/>
    </location>
</feature>
<evidence type="ECO:0000256" key="2">
    <source>
        <dbReference type="ARBA" id="ARBA00006700"/>
    </source>
</evidence>
<feature type="compositionally biased region" description="Basic residues" evidence="17">
    <location>
        <begin position="526"/>
        <end position="536"/>
    </location>
</feature>
<dbReference type="Pfam" id="PF00270">
    <property type="entry name" value="DEAD"/>
    <property type="match status" value="1"/>
</dbReference>
<comment type="catalytic activity">
    <reaction evidence="14">
        <text>ATP + H2O = ADP + phosphate + H(+)</text>
        <dbReference type="Rhea" id="RHEA:13065"/>
        <dbReference type="ChEBI" id="CHEBI:15377"/>
        <dbReference type="ChEBI" id="CHEBI:15378"/>
        <dbReference type="ChEBI" id="CHEBI:30616"/>
        <dbReference type="ChEBI" id="CHEBI:43474"/>
        <dbReference type="ChEBI" id="CHEBI:456216"/>
        <dbReference type="EC" id="3.6.4.13"/>
    </reaction>
</comment>
<dbReference type="Gene3D" id="3.30.70.330">
    <property type="match status" value="1"/>
</dbReference>
<evidence type="ECO:0000256" key="12">
    <source>
        <dbReference type="ARBA" id="ARBA00024355"/>
    </source>
</evidence>
<evidence type="ECO:0000256" key="1">
    <source>
        <dbReference type="ARBA" id="ARBA00004604"/>
    </source>
</evidence>
<feature type="region of interest" description="Disordered" evidence="17">
    <location>
        <begin position="526"/>
        <end position="622"/>
    </location>
</feature>
<dbReference type="GO" id="GO:0003735">
    <property type="term" value="F:structural constituent of ribosome"/>
    <property type="evidence" value="ECO:0007669"/>
    <property type="project" value="InterPro"/>
</dbReference>
<dbReference type="GO" id="GO:0005730">
    <property type="term" value="C:nucleolus"/>
    <property type="evidence" value="ECO:0007669"/>
    <property type="project" value="UniProtKB-SubCell"/>
</dbReference>
<dbReference type="FunFam" id="3.30.70.330:FF:000082">
    <property type="entry name" value="60S ribosomal protein L23a"/>
    <property type="match status" value="1"/>
</dbReference>
<evidence type="ECO:0000313" key="22">
    <source>
        <dbReference type="Proteomes" id="UP000438429"/>
    </source>
</evidence>
<keyword evidence="4" id="KW-0547">Nucleotide-binding</keyword>
<accession>A0A6A4T5A5</accession>
<evidence type="ECO:0000259" key="18">
    <source>
        <dbReference type="PROSITE" id="PS51192"/>
    </source>
</evidence>
<feature type="compositionally biased region" description="Basic and acidic residues" evidence="17">
    <location>
        <begin position="87"/>
        <end position="100"/>
    </location>
</feature>
<gene>
    <name evidence="21" type="ORF">F2P81_008848</name>
</gene>
<dbReference type="EMBL" id="VEVO01000008">
    <property type="protein sequence ID" value="KAF0038364.1"/>
    <property type="molecule type" value="Genomic_DNA"/>
</dbReference>
<dbReference type="GO" id="GO:0030490">
    <property type="term" value="P:maturation of SSU-rRNA"/>
    <property type="evidence" value="ECO:0007669"/>
    <property type="project" value="InterPro"/>
</dbReference>
<evidence type="ECO:0000256" key="11">
    <source>
        <dbReference type="ARBA" id="ARBA00023274"/>
    </source>
</evidence>
<dbReference type="PANTHER" id="PTHR47959">
    <property type="entry name" value="ATP-DEPENDENT RNA HELICASE RHLE-RELATED"/>
    <property type="match status" value="1"/>
</dbReference>
<proteinExistence type="inferred from homology"/>
<dbReference type="InterPro" id="IPR050079">
    <property type="entry name" value="DEAD_box_RNA_helicase"/>
</dbReference>
<evidence type="ECO:0000256" key="9">
    <source>
        <dbReference type="ARBA" id="ARBA00022980"/>
    </source>
</evidence>
<dbReference type="FunFam" id="3.40.50.300:FF:000759">
    <property type="entry name" value="probable ATP-dependent RNA helicase DDX52"/>
    <property type="match status" value="1"/>
</dbReference>
<dbReference type="Pfam" id="PF00271">
    <property type="entry name" value="Helicase_C"/>
    <property type="match status" value="1"/>
</dbReference>
<keyword evidence="7" id="KW-0067">ATP-binding</keyword>
<comment type="similarity">
    <text evidence="2">Belongs to the universal ribosomal protein uL23 family.</text>
</comment>
<dbReference type="InterPro" id="IPR044764">
    <property type="entry name" value="DDX52/Rok1_DEADc"/>
</dbReference>
<dbReference type="GO" id="GO:0005524">
    <property type="term" value="F:ATP binding"/>
    <property type="evidence" value="ECO:0007669"/>
    <property type="project" value="UniProtKB-KW"/>
</dbReference>
<dbReference type="SMART" id="SM00487">
    <property type="entry name" value="DEXDc"/>
    <property type="match status" value="1"/>
</dbReference>
<dbReference type="GO" id="GO:0005829">
    <property type="term" value="C:cytosol"/>
    <property type="evidence" value="ECO:0007669"/>
    <property type="project" value="TreeGrafter"/>
</dbReference>